<feature type="transmembrane region" description="Helical" evidence="1">
    <location>
        <begin position="43"/>
        <end position="64"/>
    </location>
</feature>
<organism evidence="2">
    <name type="scientific">Thermococcus litoralis</name>
    <dbReference type="NCBI Taxonomy" id="2265"/>
    <lineage>
        <taxon>Archaea</taxon>
        <taxon>Methanobacteriati</taxon>
        <taxon>Methanobacteriota</taxon>
        <taxon>Thermococci</taxon>
        <taxon>Thermococcales</taxon>
        <taxon>Thermococcaceae</taxon>
        <taxon>Thermococcus</taxon>
    </lineage>
</organism>
<accession>A0A7C0TYY4</accession>
<keyword evidence="1" id="KW-0812">Transmembrane</keyword>
<sequence length="70" mass="8106">MPERPSFINDKNLAILAVILWIFPFAVYLFNTPEPSVLHMSKPFAYSVAWWIIVLLLFVIWAYYDLGGGE</sequence>
<dbReference type="Proteomes" id="UP000886210">
    <property type="component" value="Unassembled WGS sequence"/>
</dbReference>
<evidence type="ECO:0000256" key="1">
    <source>
        <dbReference type="SAM" id="Phobius"/>
    </source>
</evidence>
<comment type="caution">
    <text evidence="2">The sequence shown here is derived from an EMBL/GenBank/DDBJ whole genome shotgun (WGS) entry which is preliminary data.</text>
</comment>
<proteinExistence type="predicted"/>
<dbReference type="AlphaFoldDB" id="A0A7C0TYY4"/>
<keyword evidence="1" id="KW-1133">Transmembrane helix</keyword>
<reference evidence="2" key="1">
    <citation type="journal article" date="2020" name="mSystems">
        <title>Genome- and Community-Level Interaction Insights into Carbon Utilization and Element Cycling Functions of Hydrothermarchaeota in Hydrothermal Sediment.</title>
        <authorList>
            <person name="Zhou Z."/>
            <person name="Liu Y."/>
            <person name="Xu W."/>
            <person name="Pan J."/>
            <person name="Luo Z.H."/>
            <person name="Li M."/>
        </authorList>
    </citation>
    <scope>NUCLEOTIDE SEQUENCE [LARGE SCALE GENOMIC DNA]</scope>
    <source>
        <strain evidence="2">HyVt-151</strain>
    </source>
</reference>
<name>A0A7C0TYY4_THELI</name>
<dbReference type="EMBL" id="DQYG01000072">
    <property type="protein sequence ID" value="HDD31328.1"/>
    <property type="molecule type" value="Genomic_DNA"/>
</dbReference>
<gene>
    <name evidence="2" type="ORF">ENF72_01715</name>
</gene>
<feature type="transmembrane region" description="Helical" evidence="1">
    <location>
        <begin position="12"/>
        <end position="31"/>
    </location>
</feature>
<protein>
    <submittedName>
        <fullName evidence="2">Uncharacterized protein</fullName>
    </submittedName>
</protein>
<evidence type="ECO:0000313" key="2">
    <source>
        <dbReference type="EMBL" id="HDD31328.1"/>
    </source>
</evidence>
<keyword evidence="1" id="KW-0472">Membrane</keyword>